<proteinExistence type="predicted"/>
<dbReference type="Proteomes" id="UP000184731">
    <property type="component" value="Chromosome"/>
</dbReference>
<reference evidence="1 2" key="1">
    <citation type="submission" date="2016-10" db="EMBL/GenBank/DDBJ databases">
        <title>Silvanigrella aquatica sp. nov., isolated from a freshwater lake located in the Black Forest, Germany, description of Silvanigrellaceae fam. nov., Silvanigrellales ord. nov., reclassification of the order Bdellovibrionales in the class Oligoflexia, reclassification of the families Bacteriovoracaceae and Halobacteriovoraceae in the new order Bacteriovoracales ord. nov., and reclassification of the family Pseudobacteriovoracaceae in the order Oligoflexiales.</title>
        <authorList>
            <person name="Hahn M.W."/>
            <person name="Schmidt J."/>
            <person name="Koll U."/>
            <person name="Rohde M."/>
            <person name="Verbag S."/>
            <person name="Pitt A."/>
            <person name="Nakai R."/>
            <person name="Naganuma T."/>
            <person name="Lang E."/>
        </authorList>
    </citation>
    <scope>NUCLEOTIDE SEQUENCE [LARGE SCALE GENOMIC DNA]</scope>
    <source>
        <strain evidence="1 2">MWH-Nonnen-W8red</strain>
    </source>
</reference>
<dbReference type="KEGG" id="saqi:AXG55_06600"/>
<protein>
    <recommendedName>
        <fullName evidence="3">50S ribosomal protein L29</fullName>
    </recommendedName>
</protein>
<organism evidence="1 2">
    <name type="scientific">Silvanigrella aquatica</name>
    <dbReference type="NCBI Taxonomy" id="1915309"/>
    <lineage>
        <taxon>Bacteria</taxon>
        <taxon>Pseudomonadati</taxon>
        <taxon>Bdellovibrionota</taxon>
        <taxon>Oligoflexia</taxon>
        <taxon>Silvanigrellales</taxon>
        <taxon>Silvanigrellaceae</taxon>
        <taxon>Silvanigrella</taxon>
    </lineage>
</organism>
<accession>A0A1L4D056</accession>
<dbReference type="AlphaFoldDB" id="A0A1L4D056"/>
<name>A0A1L4D056_9BACT</name>
<sequence length="74" mass="9239">MEYKISELYSNHENEIKQLSLENLSYLHNYFKHEFLFQQRFVHQSSLECIQDRKKISTIYKRLNLEIKKRYLCH</sequence>
<dbReference type="EMBL" id="CP017834">
    <property type="protein sequence ID" value="APJ03592.1"/>
    <property type="molecule type" value="Genomic_DNA"/>
</dbReference>
<evidence type="ECO:0000313" key="2">
    <source>
        <dbReference type="Proteomes" id="UP000184731"/>
    </source>
</evidence>
<keyword evidence="2" id="KW-1185">Reference proteome</keyword>
<gene>
    <name evidence="1" type="ORF">AXG55_06600</name>
</gene>
<dbReference type="RefSeq" id="WP_148697330.1">
    <property type="nucleotide sequence ID" value="NZ_CP017834.1"/>
</dbReference>
<dbReference type="STRING" id="1915309.AXG55_06600"/>
<evidence type="ECO:0000313" key="1">
    <source>
        <dbReference type="EMBL" id="APJ03592.1"/>
    </source>
</evidence>
<evidence type="ECO:0008006" key="3">
    <source>
        <dbReference type="Google" id="ProtNLM"/>
    </source>
</evidence>